<protein>
    <recommendedName>
        <fullName evidence="5">Glycosyltransferase 2-like domain-containing protein</fullName>
    </recommendedName>
</protein>
<comment type="similarity">
    <text evidence="1">Belongs to the glycosyltransferase 2 family.</text>
</comment>
<sequence length="336" mass="37047">MCLKTPDVYAVVLNFNGLECNSRCIHSLLAQDYPTLSILLVDNGSTDNSLHAVQEEFGDALNYLMNHENLYFAAGNNRGIRYALDSGAEYIFIVNNDTKLDSCCVSELVRFLEKHPGAGGCQPVIHHMDESGEVSNEIASAGVHISLSGRCWDERNDEAMNVLPKVPRIVNGITGGAMMLPVRVIRDVGMFNEDYVMYFEDVDLSFRILEAGYLLYAVPSAEMGHAVGTTTSKHAPLLLINRCEANSYRLIVDHFPGSLALFGIMASFCFSVGSLGKALMQRNFPKGRAVWSGMVEGLSYFLSHGFKALRSPNGLVVRRHVSTSVLFPLNRQRRGS</sequence>
<dbReference type="PANTHER" id="PTHR43179:SF12">
    <property type="entry name" value="GALACTOFURANOSYLTRANSFERASE GLFT2"/>
    <property type="match status" value="1"/>
</dbReference>
<name>A0A7M3MBT3_9BACT</name>
<keyword evidence="4" id="KW-0812">Transmembrane</keyword>
<dbReference type="AlphaFoldDB" id="A0A7M3MBT3"/>
<evidence type="ECO:0000256" key="2">
    <source>
        <dbReference type="ARBA" id="ARBA00022676"/>
    </source>
</evidence>
<dbReference type="InterPro" id="IPR029044">
    <property type="entry name" value="Nucleotide-diphossugar_trans"/>
</dbReference>
<keyword evidence="3" id="KW-0808">Transferase</keyword>
<evidence type="ECO:0000256" key="4">
    <source>
        <dbReference type="SAM" id="Phobius"/>
    </source>
</evidence>
<feature type="domain" description="Glycosyltransferase 2-like" evidence="5">
    <location>
        <begin position="11"/>
        <end position="136"/>
    </location>
</feature>
<reference evidence="6 7" key="1">
    <citation type="submission" date="2018-06" db="EMBL/GenBank/DDBJ databases">
        <title>Complete genome of Desulfovibrio indonesiensis P37SLT.</title>
        <authorList>
            <person name="Crispim J.S."/>
            <person name="Vidigal P.M.P."/>
            <person name="Silva L.C.F."/>
            <person name="Laguardia C.N."/>
            <person name="Araujo L.C."/>
            <person name="Dias R.S."/>
            <person name="Sousa M.P."/>
            <person name="Paula S.O."/>
            <person name="Silva C."/>
        </authorList>
    </citation>
    <scope>NUCLEOTIDE SEQUENCE [LARGE SCALE GENOMIC DNA]</scope>
    <source>
        <strain evidence="6 7">P37SLT</strain>
    </source>
</reference>
<evidence type="ECO:0000259" key="5">
    <source>
        <dbReference type="Pfam" id="PF00535"/>
    </source>
</evidence>
<evidence type="ECO:0000313" key="7">
    <source>
        <dbReference type="Proteomes" id="UP000448292"/>
    </source>
</evidence>
<dbReference type="SUPFAM" id="SSF53448">
    <property type="entry name" value="Nucleotide-diphospho-sugar transferases"/>
    <property type="match status" value="1"/>
</dbReference>
<dbReference type="OrthoDB" id="9771846at2"/>
<evidence type="ECO:0000256" key="3">
    <source>
        <dbReference type="ARBA" id="ARBA00022679"/>
    </source>
</evidence>
<dbReference type="PANTHER" id="PTHR43179">
    <property type="entry name" value="RHAMNOSYLTRANSFERASE WBBL"/>
    <property type="match status" value="1"/>
</dbReference>
<organism evidence="6 7">
    <name type="scientific">Oceanidesulfovibrio indonesiensis</name>
    <dbReference type="NCBI Taxonomy" id="54767"/>
    <lineage>
        <taxon>Bacteria</taxon>
        <taxon>Pseudomonadati</taxon>
        <taxon>Thermodesulfobacteriota</taxon>
        <taxon>Desulfovibrionia</taxon>
        <taxon>Desulfovibrionales</taxon>
        <taxon>Desulfovibrionaceae</taxon>
        <taxon>Oceanidesulfovibrio</taxon>
    </lineage>
</organism>
<evidence type="ECO:0000256" key="1">
    <source>
        <dbReference type="ARBA" id="ARBA00006739"/>
    </source>
</evidence>
<keyword evidence="4" id="KW-0472">Membrane</keyword>
<dbReference type="EMBL" id="QMIE01000018">
    <property type="protein sequence ID" value="TVM15210.1"/>
    <property type="molecule type" value="Genomic_DNA"/>
</dbReference>
<dbReference type="Proteomes" id="UP000448292">
    <property type="component" value="Unassembled WGS sequence"/>
</dbReference>
<dbReference type="Pfam" id="PF00535">
    <property type="entry name" value="Glycos_transf_2"/>
    <property type="match status" value="1"/>
</dbReference>
<gene>
    <name evidence="6" type="ORF">DPQ33_16080</name>
</gene>
<dbReference type="InterPro" id="IPR001173">
    <property type="entry name" value="Glyco_trans_2-like"/>
</dbReference>
<comment type="caution">
    <text evidence="6">The sequence shown here is derived from an EMBL/GenBank/DDBJ whole genome shotgun (WGS) entry which is preliminary data.</text>
</comment>
<feature type="transmembrane region" description="Helical" evidence="4">
    <location>
        <begin position="259"/>
        <end position="279"/>
    </location>
</feature>
<keyword evidence="2" id="KW-0328">Glycosyltransferase</keyword>
<evidence type="ECO:0000313" key="6">
    <source>
        <dbReference type="EMBL" id="TVM15210.1"/>
    </source>
</evidence>
<proteinExistence type="inferred from homology"/>
<dbReference type="Gene3D" id="3.90.550.10">
    <property type="entry name" value="Spore Coat Polysaccharide Biosynthesis Protein SpsA, Chain A"/>
    <property type="match status" value="1"/>
</dbReference>
<keyword evidence="7" id="KW-1185">Reference proteome</keyword>
<keyword evidence="4" id="KW-1133">Transmembrane helix</keyword>
<dbReference type="GO" id="GO:0016757">
    <property type="term" value="F:glycosyltransferase activity"/>
    <property type="evidence" value="ECO:0007669"/>
    <property type="project" value="UniProtKB-KW"/>
</dbReference>
<dbReference type="CDD" id="cd04186">
    <property type="entry name" value="GT_2_like_c"/>
    <property type="match status" value="1"/>
</dbReference>
<dbReference type="RefSeq" id="WP_144304245.1">
    <property type="nucleotide sequence ID" value="NZ_QMIE01000018.1"/>
</dbReference>
<accession>A0A7M3MBT3</accession>